<dbReference type="PROSITE" id="PS00107">
    <property type="entry name" value="PROTEIN_KINASE_ATP"/>
    <property type="match status" value="1"/>
</dbReference>
<dbReference type="InterPro" id="IPR036388">
    <property type="entry name" value="WH-like_DNA-bd_sf"/>
</dbReference>
<evidence type="ECO:0000313" key="8">
    <source>
        <dbReference type="Proteomes" id="UP000317429"/>
    </source>
</evidence>
<evidence type="ECO:0000256" key="3">
    <source>
        <dbReference type="ARBA" id="ARBA00022777"/>
    </source>
</evidence>
<dbReference type="Gene3D" id="1.10.510.10">
    <property type="entry name" value="Transferase(Phosphotransferase) domain 1"/>
    <property type="match status" value="1"/>
</dbReference>
<evidence type="ECO:0000313" key="7">
    <source>
        <dbReference type="EMBL" id="QDU90340.1"/>
    </source>
</evidence>
<dbReference type="InterPro" id="IPR011009">
    <property type="entry name" value="Kinase-like_dom_sf"/>
</dbReference>
<dbReference type="PANTHER" id="PTHR43289">
    <property type="entry name" value="MITOGEN-ACTIVATED PROTEIN KINASE KINASE KINASE 20-RELATED"/>
    <property type="match status" value="1"/>
</dbReference>
<sequence>MSEQDARRLGLSGGVSNRAFDCEPAVDTNNSKIEKIDGDAPAGAVNSIALLDLYRAGDSRAATELFDRYVARLVGLARSRLSRGMQRRVDPEDVVQSAYRSFFVRAADGDFTLQHSGDLWRLLAQITLNKLRKQAERHTAARRDLRRDGPDAATQQCVEPLPDEAAALVEQVRLITERLSADQRVVLASVLQGDSVDTIAGRLKRSPRTVRRTLAQVKRLVEGQLLDADAARGAAPADVEPLDAPLPYSDFRLERLVGAGGMGKVYRATRLSSGATVAVKALRKDRQREPRAVRQFLNEAAVVQRMSHPGVIRVRGLGRFPSGGYFIVMDYVEGSDLQARIDRERLAPDEALRVVERVAEAVAHAHQAGVVHCDLKPANILLGNHGEVIVTDFGFAQIIADKRPAAALGGTLGYLAPEVLSQAATPTPAADVYSLGALLRRVSDRPGPAAERLCERCLAADPKQRPASVEAFLTILRNCAEDRRPGSAEYTPVT</sequence>
<dbReference type="PANTHER" id="PTHR43289:SF33">
    <property type="entry name" value="SERINE_THREONINE KINASE 31"/>
    <property type="match status" value="1"/>
</dbReference>
<dbReference type="InterPro" id="IPR008271">
    <property type="entry name" value="Ser/Thr_kinase_AS"/>
</dbReference>
<dbReference type="Gene3D" id="1.10.10.10">
    <property type="entry name" value="Winged helix-like DNA-binding domain superfamily/Winged helix DNA-binding domain"/>
    <property type="match status" value="1"/>
</dbReference>
<gene>
    <name evidence="7" type="primary">prkC_9</name>
    <name evidence="7" type="ORF">Pla175_37440</name>
</gene>
<dbReference type="Pfam" id="PF00069">
    <property type="entry name" value="Pkinase"/>
    <property type="match status" value="1"/>
</dbReference>
<dbReference type="Pfam" id="PF07638">
    <property type="entry name" value="Sigma70_ECF"/>
    <property type="match status" value="1"/>
</dbReference>
<keyword evidence="2 5" id="KW-0547">Nucleotide-binding</keyword>
<name>A0A518DFT5_9BACT</name>
<evidence type="ECO:0000256" key="2">
    <source>
        <dbReference type="ARBA" id="ARBA00022741"/>
    </source>
</evidence>
<dbReference type="PROSITE" id="PS50011">
    <property type="entry name" value="PROTEIN_KINASE_DOM"/>
    <property type="match status" value="1"/>
</dbReference>
<dbReference type="InterPro" id="IPR013325">
    <property type="entry name" value="RNA_pol_sigma_r2"/>
</dbReference>
<dbReference type="EMBL" id="CP036291">
    <property type="protein sequence ID" value="QDU90340.1"/>
    <property type="molecule type" value="Genomic_DNA"/>
</dbReference>
<dbReference type="InterPro" id="IPR053812">
    <property type="entry name" value="HTH_Sigma70_ECF-like"/>
</dbReference>
<dbReference type="GO" id="GO:0006352">
    <property type="term" value="P:DNA-templated transcription initiation"/>
    <property type="evidence" value="ECO:0007669"/>
    <property type="project" value="InterPro"/>
</dbReference>
<accession>A0A518DFT5</accession>
<keyword evidence="8" id="KW-1185">Reference proteome</keyword>
<dbReference type="GO" id="GO:0004674">
    <property type="term" value="F:protein serine/threonine kinase activity"/>
    <property type="evidence" value="ECO:0007669"/>
    <property type="project" value="UniProtKB-EC"/>
</dbReference>
<dbReference type="SMART" id="SM00220">
    <property type="entry name" value="S_TKc"/>
    <property type="match status" value="1"/>
</dbReference>
<dbReference type="InterPro" id="IPR000719">
    <property type="entry name" value="Prot_kinase_dom"/>
</dbReference>
<feature type="binding site" evidence="5">
    <location>
        <position position="280"/>
    </location>
    <ligand>
        <name>ATP</name>
        <dbReference type="ChEBI" id="CHEBI:30616"/>
    </ligand>
</feature>
<dbReference type="EC" id="2.7.11.1" evidence="7"/>
<evidence type="ECO:0000256" key="5">
    <source>
        <dbReference type="PROSITE-ProRule" id="PRU10141"/>
    </source>
</evidence>
<dbReference type="InterPro" id="IPR017441">
    <property type="entry name" value="Protein_kinase_ATP_BS"/>
</dbReference>
<feature type="domain" description="Protein kinase" evidence="6">
    <location>
        <begin position="251"/>
        <end position="494"/>
    </location>
</feature>
<keyword evidence="1 7" id="KW-0808">Transferase</keyword>
<keyword evidence="4 5" id="KW-0067">ATP-binding</keyword>
<dbReference type="GO" id="GO:0003700">
    <property type="term" value="F:DNA-binding transcription factor activity"/>
    <property type="evidence" value="ECO:0007669"/>
    <property type="project" value="InterPro"/>
</dbReference>
<dbReference type="GO" id="GO:0003677">
    <property type="term" value="F:DNA binding"/>
    <property type="evidence" value="ECO:0007669"/>
    <property type="project" value="InterPro"/>
</dbReference>
<dbReference type="SUPFAM" id="SSF46894">
    <property type="entry name" value="C-terminal effector domain of the bipartite response regulators"/>
    <property type="match status" value="1"/>
</dbReference>
<dbReference type="GO" id="GO:0005524">
    <property type="term" value="F:ATP binding"/>
    <property type="evidence" value="ECO:0007669"/>
    <property type="project" value="UniProtKB-UniRule"/>
</dbReference>
<dbReference type="PROSITE" id="PS00108">
    <property type="entry name" value="PROTEIN_KINASE_ST"/>
    <property type="match status" value="1"/>
</dbReference>
<dbReference type="SUPFAM" id="SSF88946">
    <property type="entry name" value="Sigma2 domain of RNA polymerase sigma factors"/>
    <property type="match status" value="1"/>
</dbReference>
<dbReference type="InterPro" id="IPR016032">
    <property type="entry name" value="Sig_transdc_resp-reg_C-effctor"/>
</dbReference>
<dbReference type="KEGG" id="pnd:Pla175_37440"/>
<evidence type="ECO:0000256" key="4">
    <source>
        <dbReference type="ARBA" id="ARBA00022840"/>
    </source>
</evidence>
<protein>
    <submittedName>
        <fullName evidence="7">Serine/threonine-protein kinase PrkC</fullName>
        <ecNumber evidence="7">2.7.11.1</ecNumber>
    </submittedName>
</protein>
<dbReference type="Proteomes" id="UP000317429">
    <property type="component" value="Chromosome"/>
</dbReference>
<dbReference type="AlphaFoldDB" id="A0A518DFT5"/>
<keyword evidence="3 7" id="KW-0418">Kinase</keyword>
<evidence type="ECO:0000259" key="6">
    <source>
        <dbReference type="PROSITE" id="PS50011"/>
    </source>
</evidence>
<dbReference type="CDD" id="cd14014">
    <property type="entry name" value="STKc_PknB_like"/>
    <property type="match status" value="1"/>
</dbReference>
<dbReference type="Gene3D" id="1.10.1740.10">
    <property type="match status" value="1"/>
</dbReference>
<proteinExistence type="predicted"/>
<organism evidence="7 8">
    <name type="scientific">Pirellulimonas nuda</name>
    <dbReference type="NCBI Taxonomy" id="2528009"/>
    <lineage>
        <taxon>Bacteria</taxon>
        <taxon>Pseudomonadati</taxon>
        <taxon>Planctomycetota</taxon>
        <taxon>Planctomycetia</taxon>
        <taxon>Pirellulales</taxon>
        <taxon>Lacipirellulaceae</taxon>
        <taxon>Pirellulimonas</taxon>
    </lineage>
</organism>
<evidence type="ECO:0000256" key="1">
    <source>
        <dbReference type="ARBA" id="ARBA00022679"/>
    </source>
</evidence>
<dbReference type="SUPFAM" id="SSF56112">
    <property type="entry name" value="Protein kinase-like (PK-like)"/>
    <property type="match status" value="1"/>
</dbReference>
<reference evidence="7 8" key="1">
    <citation type="submission" date="2019-02" db="EMBL/GenBank/DDBJ databases">
        <title>Deep-cultivation of Planctomycetes and their phenomic and genomic characterization uncovers novel biology.</title>
        <authorList>
            <person name="Wiegand S."/>
            <person name="Jogler M."/>
            <person name="Boedeker C."/>
            <person name="Pinto D."/>
            <person name="Vollmers J."/>
            <person name="Rivas-Marin E."/>
            <person name="Kohn T."/>
            <person name="Peeters S.H."/>
            <person name="Heuer A."/>
            <person name="Rast P."/>
            <person name="Oberbeckmann S."/>
            <person name="Bunk B."/>
            <person name="Jeske O."/>
            <person name="Meyerdierks A."/>
            <person name="Storesund J.E."/>
            <person name="Kallscheuer N."/>
            <person name="Luecker S."/>
            <person name="Lage O.M."/>
            <person name="Pohl T."/>
            <person name="Merkel B.J."/>
            <person name="Hornburger P."/>
            <person name="Mueller R.-W."/>
            <person name="Bruemmer F."/>
            <person name="Labrenz M."/>
            <person name="Spormann A.M."/>
            <person name="Op den Camp H."/>
            <person name="Overmann J."/>
            <person name="Amann R."/>
            <person name="Jetten M.S.M."/>
            <person name="Mascher T."/>
            <person name="Medema M.H."/>
            <person name="Devos D.P."/>
            <person name="Kaster A.-K."/>
            <person name="Ovreas L."/>
            <person name="Rohde M."/>
            <person name="Galperin M.Y."/>
            <person name="Jogler C."/>
        </authorList>
    </citation>
    <scope>NUCLEOTIDE SEQUENCE [LARGE SCALE GENOMIC DNA]</scope>
    <source>
        <strain evidence="7 8">Pla175</strain>
    </source>
</reference>